<protein>
    <submittedName>
        <fullName evidence="1">Uncharacterized protein</fullName>
    </submittedName>
</protein>
<accession>A0A6G4CKX9</accession>
<sequence length="150" mass="17922">MFNFDYDYYITPKEYSLAKKNGISKENLEQRIRAYGWSKKKALETPVKKRNKIPKKFKDMCKKNNIPIGTFYSRVYSLKWSMGKAATEPIMDMETKAQNFVKRLRKYPLEYIEKAESNGISEHNFRRRVREYNWSYERAATTPVREGHNA</sequence>
<organism evidence="1">
    <name type="scientific">Clostridium botulinum</name>
    <dbReference type="NCBI Taxonomy" id="1491"/>
    <lineage>
        <taxon>Bacteria</taxon>
        <taxon>Bacillati</taxon>
        <taxon>Bacillota</taxon>
        <taxon>Clostridia</taxon>
        <taxon>Eubacteriales</taxon>
        <taxon>Clostridiaceae</taxon>
        <taxon>Clostridium</taxon>
    </lineage>
</organism>
<dbReference type="AlphaFoldDB" id="A0A6G4CKX9"/>
<name>A0A6G4CKX9_CLOBO</name>
<gene>
    <name evidence="1" type="ORF">EXM56_02710</name>
</gene>
<proteinExistence type="predicted"/>
<evidence type="ECO:0000313" key="1">
    <source>
        <dbReference type="EMBL" id="NEZ74276.1"/>
    </source>
</evidence>
<reference evidence="1" key="1">
    <citation type="submission" date="2019-02" db="EMBL/GenBank/DDBJ databases">
        <title>Genome sequencing of Clostridium botulinum clinical isolates.</title>
        <authorList>
            <person name="Brunt J."/>
            <person name="Van Vliet A.H.M."/>
            <person name="Stringer S.C."/>
            <person name="Grant K.A."/>
            <person name="Carter A.C."/>
            <person name="Peck M.W."/>
        </authorList>
    </citation>
    <scope>NUCLEOTIDE SEQUENCE</scope>
    <source>
        <strain evidence="1">H114400598</strain>
    </source>
</reference>
<comment type="caution">
    <text evidence="1">The sequence shown here is derived from an EMBL/GenBank/DDBJ whole genome shotgun (WGS) entry which is preliminary data.</text>
</comment>
<dbReference type="EMBL" id="SGKT01000004">
    <property type="protein sequence ID" value="NEZ74276.1"/>
    <property type="molecule type" value="Genomic_DNA"/>
</dbReference>